<feature type="domain" description="Acyl-CoA thioesterase-like N-terminal HotDog" evidence="1">
    <location>
        <begin position="29"/>
        <end position="104"/>
    </location>
</feature>
<dbReference type="Proteomes" id="UP000297839">
    <property type="component" value="Unassembled WGS sequence"/>
</dbReference>
<dbReference type="Pfam" id="PF20789">
    <property type="entry name" value="4HBT_3C"/>
    <property type="match status" value="1"/>
</dbReference>
<dbReference type="InterPro" id="IPR049449">
    <property type="entry name" value="TesB_ACOT8-like_N"/>
</dbReference>
<dbReference type="RefSeq" id="WP_135249497.1">
    <property type="nucleotide sequence ID" value="NZ_SMLK01000002.1"/>
</dbReference>
<organism evidence="3 4">
    <name type="scientific">Ramlibacter humi</name>
    <dbReference type="NCBI Taxonomy" id="2530451"/>
    <lineage>
        <taxon>Bacteria</taxon>
        <taxon>Pseudomonadati</taxon>
        <taxon>Pseudomonadota</taxon>
        <taxon>Betaproteobacteria</taxon>
        <taxon>Burkholderiales</taxon>
        <taxon>Comamonadaceae</taxon>
        <taxon>Ramlibacter</taxon>
    </lineage>
</organism>
<dbReference type="Pfam" id="PF13622">
    <property type="entry name" value="4HBT_3"/>
    <property type="match status" value="1"/>
</dbReference>
<dbReference type="OrthoDB" id="4370297at2"/>
<evidence type="ECO:0000313" key="4">
    <source>
        <dbReference type="Proteomes" id="UP000297839"/>
    </source>
</evidence>
<dbReference type="Gene3D" id="2.40.160.210">
    <property type="entry name" value="Acyl-CoA thioesterase, double hotdog domain"/>
    <property type="match status" value="1"/>
</dbReference>
<sequence length="266" mass="29431">MHVLDEAIALQPAGENLLSGRTHPEYANFIGPYGGVTAAQMVQAVMVHPQRLGDPVAFTVNFAAAVADGEFTIEAIPARTNRSTQHWMLRMLQGGQAVSTATAMTALRRPTWGTTEAAMPAVPRPHELPAEPMRPVRWIRHYDRRIVEGDAPHEWKGQDAGASRTRLWLRDQPGRTLDFPSLTAIADTFFPRLWLRRAQQTPLGTVSMTVYYHADSAVLAATGTGYVLAQAQGQGFRDGYLDHTGLLWNEAGELLATTHQLMYYKE</sequence>
<dbReference type="InterPro" id="IPR029069">
    <property type="entry name" value="HotDog_dom_sf"/>
</dbReference>
<evidence type="ECO:0000259" key="2">
    <source>
        <dbReference type="Pfam" id="PF20789"/>
    </source>
</evidence>
<feature type="domain" description="Acyl-CoA thioesterase-like C-terminal" evidence="2">
    <location>
        <begin position="127"/>
        <end position="263"/>
    </location>
</feature>
<dbReference type="EMBL" id="SMLK01000002">
    <property type="protein sequence ID" value="TFZ03871.1"/>
    <property type="molecule type" value="Genomic_DNA"/>
</dbReference>
<name>A0A4Z0BY35_9BURK</name>
<dbReference type="InterPro" id="IPR042171">
    <property type="entry name" value="Acyl-CoA_hotdog"/>
</dbReference>
<evidence type="ECO:0000259" key="1">
    <source>
        <dbReference type="Pfam" id="PF13622"/>
    </source>
</evidence>
<dbReference type="SUPFAM" id="SSF54637">
    <property type="entry name" value="Thioesterase/thiol ester dehydrase-isomerase"/>
    <property type="match status" value="2"/>
</dbReference>
<accession>A0A4Z0BY35</accession>
<keyword evidence="4" id="KW-1185">Reference proteome</keyword>
<evidence type="ECO:0000313" key="3">
    <source>
        <dbReference type="EMBL" id="TFZ03871.1"/>
    </source>
</evidence>
<protein>
    <submittedName>
        <fullName evidence="3">Thioesterase family protein</fullName>
    </submittedName>
</protein>
<gene>
    <name evidence="3" type="ORF">EZ216_09505</name>
</gene>
<dbReference type="InterPro" id="IPR049450">
    <property type="entry name" value="ACOT8-like_C"/>
</dbReference>
<comment type="caution">
    <text evidence="3">The sequence shown here is derived from an EMBL/GenBank/DDBJ whole genome shotgun (WGS) entry which is preliminary data.</text>
</comment>
<reference evidence="3 4" key="1">
    <citation type="submission" date="2019-03" db="EMBL/GenBank/DDBJ databases">
        <title>Ramlibacter sp. 18x22-1, whole genome shotgun sequence.</title>
        <authorList>
            <person name="Zhang X."/>
            <person name="Feng G."/>
            <person name="Zhu H."/>
        </authorList>
    </citation>
    <scope>NUCLEOTIDE SEQUENCE [LARGE SCALE GENOMIC DNA]</scope>
    <source>
        <strain evidence="3 4">18x22-1</strain>
    </source>
</reference>
<dbReference type="AlphaFoldDB" id="A0A4Z0BY35"/>
<proteinExistence type="predicted"/>